<feature type="coiled-coil region" evidence="10">
    <location>
        <begin position="848"/>
        <end position="885"/>
    </location>
</feature>
<evidence type="ECO:0000313" key="13">
    <source>
        <dbReference type="EMBL" id="KAJ8747043.1"/>
    </source>
</evidence>
<dbReference type="EMBL" id="JAIWQS010000248">
    <property type="protein sequence ID" value="KAJ8747043.1"/>
    <property type="molecule type" value="Genomic_DNA"/>
</dbReference>
<dbReference type="GO" id="GO:0000724">
    <property type="term" value="P:double-strand break repair via homologous recombination"/>
    <property type="evidence" value="ECO:0007669"/>
    <property type="project" value="TreeGrafter"/>
</dbReference>
<evidence type="ECO:0000256" key="3">
    <source>
        <dbReference type="ARBA" id="ARBA00010171"/>
    </source>
</evidence>
<dbReference type="GO" id="GO:0005524">
    <property type="term" value="F:ATP binding"/>
    <property type="evidence" value="ECO:0007669"/>
    <property type="project" value="UniProtKB-KW"/>
</dbReference>
<evidence type="ECO:0000256" key="7">
    <source>
        <dbReference type="ARBA" id="ARBA00022840"/>
    </source>
</evidence>
<keyword evidence="9" id="KW-0539">Nucleus</keyword>
<dbReference type="GO" id="GO:0005634">
    <property type="term" value="C:nucleus"/>
    <property type="evidence" value="ECO:0007669"/>
    <property type="project" value="UniProtKB-SubCell"/>
</dbReference>
<evidence type="ECO:0000256" key="2">
    <source>
        <dbReference type="ARBA" id="ARBA00004286"/>
    </source>
</evidence>
<name>A0AAV8S4G1_9ROSI</name>
<dbReference type="SUPFAM" id="SSF52540">
    <property type="entry name" value="P-loop containing nucleoside triphosphate hydrolases"/>
    <property type="match status" value="2"/>
</dbReference>
<feature type="domain" description="RecF/RecN/SMC N-terminal" evidence="12">
    <location>
        <begin position="30"/>
        <end position="1010"/>
    </location>
</feature>
<dbReference type="PANTHER" id="PTHR45916">
    <property type="entry name" value="STRUCTURAL MAINTENANCE OF CHROMOSOMES PROTEIN 5"/>
    <property type="match status" value="1"/>
</dbReference>
<keyword evidence="14" id="KW-1185">Reference proteome</keyword>
<keyword evidence="6" id="KW-0547">Nucleotide-binding</keyword>
<feature type="coiled-coil region" evidence="10">
    <location>
        <begin position="208"/>
        <end position="309"/>
    </location>
</feature>
<organism evidence="13 14">
    <name type="scientific">Erythroxylum novogranatense</name>
    <dbReference type="NCBI Taxonomy" id="1862640"/>
    <lineage>
        <taxon>Eukaryota</taxon>
        <taxon>Viridiplantae</taxon>
        <taxon>Streptophyta</taxon>
        <taxon>Embryophyta</taxon>
        <taxon>Tracheophyta</taxon>
        <taxon>Spermatophyta</taxon>
        <taxon>Magnoliopsida</taxon>
        <taxon>eudicotyledons</taxon>
        <taxon>Gunneridae</taxon>
        <taxon>Pentapetalae</taxon>
        <taxon>rosids</taxon>
        <taxon>fabids</taxon>
        <taxon>Malpighiales</taxon>
        <taxon>Erythroxylaceae</taxon>
        <taxon>Erythroxylum</taxon>
    </lineage>
</organism>
<evidence type="ECO:0000259" key="12">
    <source>
        <dbReference type="Pfam" id="PF02463"/>
    </source>
</evidence>
<evidence type="ECO:0000256" key="1">
    <source>
        <dbReference type="ARBA" id="ARBA00004123"/>
    </source>
</evidence>
<evidence type="ECO:0000256" key="11">
    <source>
        <dbReference type="SAM" id="MobiDB-lite"/>
    </source>
</evidence>
<sequence>MRKSSRKIDEPPSKRPKVTRGEDDYMPGNIIELELRNFMTYEFLRCKPGSRLNLVIGPNGSGKSSIVCAIGLCLGGEPSILGRIGNIGGYVKHGEESGHMKISLRGNTRDEQIDIMRKIYTSNNRSEWFLNERGVTKKEISEIIQRFNIQVNNLTQFLPQEKVCKFAKLTPVELLKATEQAVGDPQLPIQHNALVEKSSELKDIHRALERNGDTLSQLKGLNAELEKEVERVRQREELFAKVETMQKKLPWLEYDLKKSKYMVAKEKEKDAKKKVDEAAKNLILLREPIEKQNQEKAMLEADCRKISNVIKDNSKRRLELLEKENHLGVQVQGKYKEMEDLRRQEASRQERILKAKEDLAAAETELQNLPIYEAPKGILEQLTTQISELRPLASEKRSQKLEKGKLLSVKKDALQQCLNKLKDMENANNKRLMALRNSGADKIYDAYNWVQQHRHELNNEVYGPVLLEVNISDRVHADYLEGHVPYYIWKSFITQDPRDRDFLVRNLKSFDVPILNYVRDEHCHKESFHVSDQMHQLGIYSRLDHVFDAPDAVKEVMISQFGLEKSYIGSKETDKFADEVAKLGILDFWTPENHYRWSVSRYGGHVSASVEPIGRSQLLFCSLDGGEIEKLRSRKEELEASVSSLEGNIKSILVEQRHLEDEEAKLHKQREEIVNNIQQEKKKRRDVESLINLRKRKLGSIEKEDKLDTRVEKLTNESTNLNSQRIQCAINLKELLVEAITHKWSYGKMHMASIEFDAKIRELEVNLKQHERLAHQVSVHLEYCKKEVEECRQELSYAKRHAESIAIITPELEKAFVEMPTTIEELKAAIQDTLSEANSIHFLNHNILKEYEHRQEKIETISRKLEADKEQLKRCIAEIDLLKDSWLPTLRNLVAQINDTFSRNFKEMAVAGEVSLDEHEEDFDKFGILIKVKFRQTGQLQVLSAEHQSGGERSVSTILYLVSLQDLTNCPFRVVDEINQGMDLINERKMFQHLVKAASRPNTPQCFLITPKLLPDLEYSEACSILNVMTGPWIKQPSEVWKKGDCWGTIAVSVGRDPC</sequence>
<proteinExistence type="inferred from homology"/>
<dbReference type="InterPro" id="IPR027417">
    <property type="entry name" value="P-loop_NTPase"/>
</dbReference>
<reference evidence="13 14" key="1">
    <citation type="submission" date="2021-09" db="EMBL/GenBank/DDBJ databases">
        <title>Genomic insights and catalytic innovation underlie evolution of tropane alkaloids biosynthesis.</title>
        <authorList>
            <person name="Wang Y.-J."/>
            <person name="Tian T."/>
            <person name="Huang J.-P."/>
            <person name="Huang S.-X."/>
        </authorList>
    </citation>
    <scope>NUCLEOTIDE SEQUENCE [LARGE SCALE GENOMIC DNA]</scope>
    <source>
        <strain evidence="13">KIB-2018</strain>
        <tissue evidence="13">Leaf</tissue>
    </source>
</reference>
<accession>A0AAV8S4G1</accession>
<dbReference type="PANTHER" id="PTHR45916:SF1">
    <property type="entry name" value="STRUCTURAL MAINTENANCE OF CHROMOSOMES PROTEIN 5"/>
    <property type="match status" value="1"/>
</dbReference>
<protein>
    <recommendedName>
        <fullName evidence="4">Structural maintenance of chromosomes protein 5</fullName>
    </recommendedName>
</protein>
<comment type="caution">
    <text evidence="13">The sequence shown here is derived from an EMBL/GenBank/DDBJ whole genome shotgun (WGS) entry which is preliminary data.</text>
</comment>
<dbReference type="GO" id="GO:0030915">
    <property type="term" value="C:Smc5-Smc6 complex"/>
    <property type="evidence" value="ECO:0007669"/>
    <property type="project" value="TreeGrafter"/>
</dbReference>
<evidence type="ECO:0000256" key="6">
    <source>
        <dbReference type="ARBA" id="ARBA00022741"/>
    </source>
</evidence>
<dbReference type="FunFam" id="3.40.50.300:FF:001301">
    <property type="entry name" value="Structural maintenance of chromosomes 5"/>
    <property type="match status" value="1"/>
</dbReference>
<keyword evidence="7" id="KW-0067">ATP-binding</keyword>
<evidence type="ECO:0000256" key="4">
    <source>
        <dbReference type="ARBA" id="ARBA00018687"/>
    </source>
</evidence>
<feature type="region of interest" description="Disordered" evidence="11">
    <location>
        <begin position="1"/>
        <end position="23"/>
    </location>
</feature>
<feature type="coiled-coil region" evidence="10">
    <location>
        <begin position="628"/>
        <end position="724"/>
    </location>
</feature>
<keyword evidence="8 10" id="KW-0175">Coiled coil</keyword>
<dbReference type="GO" id="GO:0003697">
    <property type="term" value="F:single-stranded DNA binding"/>
    <property type="evidence" value="ECO:0007669"/>
    <property type="project" value="TreeGrafter"/>
</dbReference>
<evidence type="ECO:0000313" key="14">
    <source>
        <dbReference type="Proteomes" id="UP001159364"/>
    </source>
</evidence>
<gene>
    <name evidence="13" type="ORF">K2173_011297</name>
</gene>
<keyword evidence="5" id="KW-0158">Chromosome</keyword>
<dbReference type="GO" id="GO:0051276">
    <property type="term" value="P:chromosome organization"/>
    <property type="evidence" value="ECO:0007669"/>
    <property type="project" value="UniProtKB-ARBA"/>
</dbReference>
<evidence type="ECO:0000256" key="10">
    <source>
        <dbReference type="SAM" id="Coils"/>
    </source>
</evidence>
<dbReference type="AlphaFoldDB" id="A0AAV8S4G1"/>
<evidence type="ECO:0000256" key="8">
    <source>
        <dbReference type="ARBA" id="ARBA00023054"/>
    </source>
</evidence>
<comment type="subcellular location">
    <subcellularLocation>
        <location evidence="2">Chromosome</location>
    </subcellularLocation>
    <subcellularLocation>
        <location evidence="1">Nucleus</location>
    </subcellularLocation>
</comment>
<evidence type="ECO:0000256" key="5">
    <source>
        <dbReference type="ARBA" id="ARBA00022454"/>
    </source>
</evidence>
<dbReference type="InterPro" id="IPR003395">
    <property type="entry name" value="RecF/RecN/SMC_N"/>
</dbReference>
<comment type="similarity">
    <text evidence="3">Belongs to the SMC family. SMC5 subfamily.</text>
</comment>
<dbReference type="Gene3D" id="3.40.50.300">
    <property type="entry name" value="P-loop containing nucleotide triphosphate hydrolases"/>
    <property type="match status" value="2"/>
</dbReference>
<dbReference type="Proteomes" id="UP001159364">
    <property type="component" value="Unassembled WGS sequence"/>
</dbReference>
<evidence type="ECO:0000256" key="9">
    <source>
        <dbReference type="ARBA" id="ARBA00023242"/>
    </source>
</evidence>
<dbReference type="Pfam" id="PF02463">
    <property type="entry name" value="SMC_N"/>
    <property type="match status" value="1"/>
</dbReference>